<comment type="caution">
    <text evidence="9">The sequence shown here is derived from an EMBL/GenBank/DDBJ whole genome shotgun (WGS) entry which is preliminary data.</text>
</comment>
<dbReference type="Pfam" id="PF00528">
    <property type="entry name" value="BPD_transp_1"/>
    <property type="match status" value="1"/>
</dbReference>
<feature type="transmembrane region" description="Helical" evidence="7">
    <location>
        <begin position="48"/>
        <end position="69"/>
    </location>
</feature>
<feature type="transmembrane region" description="Helical" evidence="7">
    <location>
        <begin position="89"/>
        <end position="109"/>
    </location>
</feature>
<dbReference type="SUPFAM" id="SSF161098">
    <property type="entry name" value="MetI-like"/>
    <property type="match status" value="1"/>
</dbReference>
<feature type="transmembrane region" description="Helical" evidence="7">
    <location>
        <begin position="250"/>
        <end position="271"/>
    </location>
</feature>
<feature type="transmembrane region" description="Helical" evidence="7">
    <location>
        <begin position="23"/>
        <end position="41"/>
    </location>
</feature>
<evidence type="ECO:0000256" key="5">
    <source>
        <dbReference type="ARBA" id="ARBA00022989"/>
    </source>
</evidence>
<keyword evidence="4 7" id="KW-0812">Transmembrane</keyword>
<feature type="domain" description="ABC transmembrane type-1" evidence="8">
    <location>
        <begin position="84"/>
        <end position="322"/>
    </location>
</feature>
<keyword evidence="5 7" id="KW-1133">Transmembrane helix</keyword>
<dbReference type="PANTHER" id="PTHR30193">
    <property type="entry name" value="ABC TRANSPORTER PERMEASE PROTEIN"/>
    <property type="match status" value="1"/>
</dbReference>
<gene>
    <name evidence="9" type="ORF">ACFL2Z_02300</name>
</gene>
<dbReference type="Proteomes" id="UP001594288">
    <property type="component" value="Unassembled WGS sequence"/>
</dbReference>
<name>A0ABV6YNS1_UNCEI</name>
<keyword evidence="3" id="KW-1003">Cell membrane</keyword>
<keyword evidence="10" id="KW-1185">Reference proteome</keyword>
<dbReference type="InterPro" id="IPR000515">
    <property type="entry name" value="MetI-like"/>
</dbReference>
<protein>
    <submittedName>
        <fullName evidence="9">Carbohydrate ABC transporter permease</fullName>
    </submittedName>
</protein>
<reference evidence="9 10" key="1">
    <citation type="submission" date="2024-09" db="EMBL/GenBank/DDBJ databases">
        <authorList>
            <person name="D'Angelo T."/>
        </authorList>
    </citation>
    <scope>NUCLEOTIDE SEQUENCE [LARGE SCALE GENOMIC DNA]</scope>
    <source>
        <strain evidence="9">SAG AM-311-F02</strain>
    </source>
</reference>
<dbReference type="PROSITE" id="PS50928">
    <property type="entry name" value="ABC_TM1"/>
    <property type="match status" value="1"/>
</dbReference>
<comment type="subcellular location">
    <subcellularLocation>
        <location evidence="1 7">Cell membrane</location>
        <topology evidence="1 7">Multi-pass membrane protein</topology>
    </subcellularLocation>
</comment>
<evidence type="ECO:0000313" key="10">
    <source>
        <dbReference type="Proteomes" id="UP001594288"/>
    </source>
</evidence>
<dbReference type="CDD" id="cd06261">
    <property type="entry name" value="TM_PBP2"/>
    <property type="match status" value="1"/>
</dbReference>
<evidence type="ECO:0000256" key="6">
    <source>
        <dbReference type="ARBA" id="ARBA00023136"/>
    </source>
</evidence>
<organism evidence="9 10">
    <name type="scientific">Eiseniibacteriota bacterium</name>
    <dbReference type="NCBI Taxonomy" id="2212470"/>
    <lineage>
        <taxon>Bacteria</taxon>
        <taxon>Candidatus Eiseniibacteriota</taxon>
    </lineage>
</organism>
<dbReference type="InterPro" id="IPR051393">
    <property type="entry name" value="ABC_transporter_permease"/>
</dbReference>
<accession>A0ABV6YNS1</accession>
<feature type="transmembrane region" description="Helical" evidence="7">
    <location>
        <begin position="191"/>
        <end position="214"/>
    </location>
</feature>
<evidence type="ECO:0000256" key="4">
    <source>
        <dbReference type="ARBA" id="ARBA00022692"/>
    </source>
</evidence>
<comment type="similarity">
    <text evidence="7">Belongs to the binding-protein-dependent transport system permease family.</text>
</comment>
<evidence type="ECO:0000256" key="2">
    <source>
        <dbReference type="ARBA" id="ARBA00022448"/>
    </source>
</evidence>
<dbReference type="EMBL" id="JBHPEI010000025">
    <property type="protein sequence ID" value="MFC1799726.1"/>
    <property type="molecule type" value="Genomic_DNA"/>
</dbReference>
<feature type="transmembrane region" description="Helical" evidence="7">
    <location>
        <begin position="301"/>
        <end position="321"/>
    </location>
</feature>
<feature type="transmembrane region" description="Helical" evidence="7">
    <location>
        <begin position="121"/>
        <end position="141"/>
    </location>
</feature>
<evidence type="ECO:0000256" key="7">
    <source>
        <dbReference type="RuleBase" id="RU363032"/>
    </source>
</evidence>
<keyword evidence="2 7" id="KW-0813">Transport</keyword>
<dbReference type="InterPro" id="IPR035906">
    <property type="entry name" value="MetI-like_sf"/>
</dbReference>
<keyword evidence="6 7" id="KW-0472">Membrane</keyword>
<proteinExistence type="inferred from homology"/>
<evidence type="ECO:0000256" key="1">
    <source>
        <dbReference type="ARBA" id="ARBA00004651"/>
    </source>
</evidence>
<dbReference type="PANTHER" id="PTHR30193:SF37">
    <property type="entry name" value="INNER MEMBRANE ABC TRANSPORTER PERMEASE PROTEIN YCJO"/>
    <property type="match status" value="1"/>
</dbReference>
<dbReference type="Gene3D" id="1.10.3720.10">
    <property type="entry name" value="MetI-like"/>
    <property type="match status" value="1"/>
</dbReference>
<evidence type="ECO:0000256" key="3">
    <source>
        <dbReference type="ARBA" id="ARBA00022475"/>
    </source>
</evidence>
<evidence type="ECO:0000313" key="9">
    <source>
        <dbReference type="EMBL" id="MFC1799726.1"/>
    </source>
</evidence>
<sequence length="333" mass="37106">MDEAKGRQPSAKRVSRKPGQLRTFLYAMAYVAPAAIVIIVFRVIPIIAAFGVSFFYVMMGKIVGFSGLAQYGMLLSDSEFWLSLLNTTYFVVWTVPLSLFLSLIIAILLNQKIRALGFYRTIYFLPVVTSLVAVAIVWKWIYHPRLGLLNSFIASIGIDPMMWLEEPKGVFSMLAAGAGIPWPKWLGGPSLALVAIIITNLWRGIGYNIIIFLAGLQNIPNEYYEAAKIDGAGRVQTFWKITWPLISPTTFYVVIMTTIVSFQVFTLVYLMTGSPVGGPLGTTKVLVYYIFEKGFESGGDMGYASCVALVLFVIVLSLTLFQRKVIEKRVHYS</sequence>
<evidence type="ECO:0000259" key="8">
    <source>
        <dbReference type="PROSITE" id="PS50928"/>
    </source>
</evidence>